<dbReference type="Pfam" id="PF00076">
    <property type="entry name" value="RRM_1"/>
    <property type="match status" value="2"/>
</dbReference>
<dbReference type="OrthoDB" id="10258585at2759"/>
<dbReference type="InterPro" id="IPR035979">
    <property type="entry name" value="RBD_domain_sf"/>
</dbReference>
<evidence type="ECO:0000313" key="5">
    <source>
        <dbReference type="Proteomes" id="UP000243217"/>
    </source>
</evidence>
<organism evidence="4 5">
    <name type="scientific">Thraustotheca clavata</name>
    <dbReference type="NCBI Taxonomy" id="74557"/>
    <lineage>
        <taxon>Eukaryota</taxon>
        <taxon>Sar</taxon>
        <taxon>Stramenopiles</taxon>
        <taxon>Oomycota</taxon>
        <taxon>Saprolegniomycetes</taxon>
        <taxon>Saprolegniales</taxon>
        <taxon>Achlyaceae</taxon>
        <taxon>Thraustotheca</taxon>
    </lineage>
</organism>
<dbReference type="GO" id="GO:0005684">
    <property type="term" value="C:U2-type spliceosomal complex"/>
    <property type="evidence" value="ECO:0007669"/>
    <property type="project" value="TreeGrafter"/>
</dbReference>
<keyword evidence="1" id="KW-0694">RNA-binding</keyword>
<evidence type="ECO:0000313" key="4">
    <source>
        <dbReference type="EMBL" id="OQR99604.1"/>
    </source>
</evidence>
<dbReference type="EMBL" id="JNBS01001795">
    <property type="protein sequence ID" value="OQR99604.1"/>
    <property type="molecule type" value="Genomic_DNA"/>
</dbReference>
<dbReference type="InterPro" id="IPR034393">
    <property type="entry name" value="TatSF1-like"/>
</dbReference>
<protein>
    <recommendedName>
        <fullName evidence="3">RRM domain-containing protein</fullName>
    </recommendedName>
</protein>
<dbReference type="InterPro" id="IPR012677">
    <property type="entry name" value="Nucleotide-bd_a/b_plait_sf"/>
</dbReference>
<evidence type="ECO:0000259" key="3">
    <source>
        <dbReference type="PROSITE" id="PS50102"/>
    </source>
</evidence>
<dbReference type="Gene3D" id="3.30.70.330">
    <property type="match status" value="2"/>
</dbReference>
<feature type="region of interest" description="Disordered" evidence="2">
    <location>
        <begin position="182"/>
        <end position="214"/>
    </location>
</feature>
<dbReference type="PANTHER" id="PTHR15608">
    <property type="entry name" value="SPLICING FACTOR U2AF-ASSOCIATED PROTEIN 2"/>
    <property type="match status" value="1"/>
</dbReference>
<dbReference type="AlphaFoldDB" id="A0A1V9ZNN9"/>
<evidence type="ECO:0000256" key="2">
    <source>
        <dbReference type="SAM" id="MobiDB-lite"/>
    </source>
</evidence>
<dbReference type="GO" id="GO:0005686">
    <property type="term" value="C:U2 snRNP"/>
    <property type="evidence" value="ECO:0007669"/>
    <property type="project" value="TreeGrafter"/>
</dbReference>
<dbReference type="STRING" id="74557.A0A1V9ZNN9"/>
<dbReference type="PROSITE" id="PS50102">
    <property type="entry name" value="RRM"/>
    <property type="match status" value="2"/>
</dbReference>
<accession>A0A1V9ZNN9</accession>
<reference evidence="4 5" key="1">
    <citation type="journal article" date="2014" name="Genome Biol. Evol.">
        <title>The secreted proteins of Achlya hypogyna and Thraustotheca clavata identify the ancestral oomycete secretome and reveal gene acquisitions by horizontal gene transfer.</title>
        <authorList>
            <person name="Misner I."/>
            <person name="Blouin N."/>
            <person name="Leonard G."/>
            <person name="Richards T.A."/>
            <person name="Lane C.E."/>
        </authorList>
    </citation>
    <scope>NUCLEOTIDE SEQUENCE [LARGE SCALE GENOMIC DNA]</scope>
    <source>
        <strain evidence="4 5">ATCC 34112</strain>
    </source>
</reference>
<feature type="domain" description="RRM" evidence="3">
    <location>
        <begin position="64"/>
        <end position="142"/>
    </location>
</feature>
<dbReference type="PANTHER" id="PTHR15608:SF0">
    <property type="entry name" value="HIV TAT-SPECIFIC FACTOR 1"/>
    <property type="match status" value="1"/>
</dbReference>
<sequence length="324" mass="35808">MEGIIHRLLDGEFMRIECALEKNFEYLDKLDRMREEATMRELERLRNPTAISTTSKKKAAPQNTSVYIMGLTTYIACKQLENVCSRLGRVKRIKFYKDDRGGLKGDALVTFATNAAMEAAVAKLNNFEIKPGVRITAKVAEFSKKQEEPAAAAPPLQEAPAEGIDAVTAFLNDIQNLHPQVHAAASEPAPPVPPPVAPPVQETTTSEAIPEAETDTAVLETPSRSILLYNIIDCEPTTAEDCLDLEEDLQMECSNYGKVLRVQILLERKVVIVEYESLPSAIKCLEVMNGRWFGGTQIRATFDPSAPEEPEDEDTKLLAFLASV</sequence>
<dbReference type="SMART" id="SM00360">
    <property type="entry name" value="RRM"/>
    <property type="match status" value="2"/>
</dbReference>
<dbReference type="InterPro" id="IPR000504">
    <property type="entry name" value="RRM_dom"/>
</dbReference>
<comment type="caution">
    <text evidence="4">The sequence shown here is derived from an EMBL/GenBank/DDBJ whole genome shotgun (WGS) entry which is preliminary data.</text>
</comment>
<keyword evidence="5" id="KW-1185">Reference proteome</keyword>
<dbReference type="SUPFAM" id="SSF54928">
    <property type="entry name" value="RNA-binding domain, RBD"/>
    <property type="match status" value="2"/>
</dbReference>
<evidence type="ECO:0000256" key="1">
    <source>
        <dbReference type="PROSITE-ProRule" id="PRU00176"/>
    </source>
</evidence>
<gene>
    <name evidence="4" type="ORF">THRCLA_21810</name>
</gene>
<proteinExistence type="predicted"/>
<feature type="compositionally biased region" description="Pro residues" evidence="2">
    <location>
        <begin position="188"/>
        <end position="198"/>
    </location>
</feature>
<dbReference type="Proteomes" id="UP000243217">
    <property type="component" value="Unassembled WGS sequence"/>
</dbReference>
<dbReference type="GO" id="GO:0003723">
    <property type="term" value="F:RNA binding"/>
    <property type="evidence" value="ECO:0007669"/>
    <property type="project" value="UniProtKB-UniRule"/>
</dbReference>
<feature type="domain" description="RRM" evidence="3">
    <location>
        <begin position="224"/>
        <end position="305"/>
    </location>
</feature>
<name>A0A1V9ZNN9_9STRA</name>